<dbReference type="EMBL" id="VUAV01000008">
    <property type="protein sequence ID" value="KAA8813344.1"/>
    <property type="molecule type" value="Genomic_DNA"/>
</dbReference>
<dbReference type="Proteomes" id="UP000231914">
    <property type="component" value="Unassembled WGS sequence"/>
</dbReference>
<dbReference type="EMBL" id="JAVTXN010000014">
    <property type="protein sequence ID" value="MDT9609316.1"/>
    <property type="molecule type" value="Genomic_DNA"/>
</dbReference>
<dbReference type="EMBL" id="WWFF01000016">
    <property type="protein sequence ID" value="MYN54570.1"/>
    <property type="molecule type" value="Genomic_DNA"/>
</dbReference>
<gene>
    <name evidence="6" type="ORF">AEL95_06590</name>
    <name evidence="11" type="ORF">AYP82_00945</name>
    <name evidence="12" type="ORF">BHU41_10390</name>
    <name evidence="17" type="ORF">CEE75_05715</name>
    <name evidence="13" type="ORF">CYJ79_02460</name>
    <name evidence="16" type="ORF">ERD32_09190</name>
    <name evidence="3" type="ORF">F1C02_06780</name>
    <name evidence="4" type="ORF">F1C09_02405</name>
    <name evidence="5" type="ORF">F8251_09965</name>
    <name evidence="14" type="ORF">GSR61_05890</name>
    <name evidence="10" type="ORF">GTK63_09745</name>
    <name evidence="15" type="ORF">GTO85_06795</name>
    <name evidence="7" type="ORF">HYQ56_0959</name>
    <name evidence="2" type="ORF">K8V23_06050</name>
    <name evidence="8" type="ORF">QP235_07560</name>
    <name evidence="9" type="ORF">RON39_04125</name>
</gene>
<evidence type="ECO:0000313" key="21">
    <source>
        <dbReference type="Proteomes" id="UP000235119"/>
    </source>
</evidence>
<evidence type="ECO:0000313" key="22">
    <source>
        <dbReference type="Proteomes" id="UP000289808"/>
    </source>
</evidence>
<accession>A0A109DP12</accession>
<evidence type="ECO:0000313" key="15">
    <source>
        <dbReference type="EMBL" id="QLL74075.1"/>
    </source>
</evidence>
<evidence type="ECO:0000313" key="23">
    <source>
        <dbReference type="Proteomes" id="UP000295195"/>
    </source>
</evidence>
<name>A0A109DP12_9LACO</name>
<dbReference type="InterPro" id="IPR021324">
    <property type="entry name" value="DUF2929"/>
</dbReference>
<dbReference type="EMBL" id="NKLP01000099">
    <property type="protein sequence ID" value="TDN31677.1"/>
    <property type="molecule type" value="Genomic_DNA"/>
</dbReference>
<evidence type="ECO:0000313" key="3">
    <source>
        <dbReference type="EMBL" id="KAA8797441.1"/>
    </source>
</evidence>
<dbReference type="EMBL" id="DYXB01000094">
    <property type="protein sequence ID" value="HJF10333.1"/>
    <property type="molecule type" value="Genomic_DNA"/>
</dbReference>
<dbReference type="Proteomes" id="UP000510660">
    <property type="component" value="Chromosome"/>
</dbReference>
<reference evidence="2" key="14">
    <citation type="submission" date="2021-09" db="EMBL/GenBank/DDBJ databases">
        <authorList>
            <person name="Gilroy R."/>
        </authorList>
    </citation>
    <scope>NUCLEOTIDE SEQUENCE</scope>
    <source>
        <strain evidence="2">CHK194-22301</strain>
    </source>
</reference>
<evidence type="ECO:0000313" key="26">
    <source>
        <dbReference type="Proteomes" id="UP000430323"/>
    </source>
</evidence>
<evidence type="ECO:0000313" key="9">
    <source>
        <dbReference type="EMBL" id="MDT9609316.1"/>
    </source>
</evidence>
<evidence type="ECO:0000313" key="4">
    <source>
        <dbReference type="EMBL" id="KAA8813344.1"/>
    </source>
</evidence>
<reference evidence="10 27" key="11">
    <citation type="submission" date="2020-01" db="EMBL/GenBank/DDBJ databases">
        <title>Vaginal microbiome of pregnant Indian women: Insights into the genome of dominants Lactobacillus species.</title>
        <authorList>
            <person name="Das B."/>
            <person name="Mehta O."/>
            <person name="Ghosh T.S."/>
            <person name="Kothidar A."/>
            <person name="Gowtham M.R."/>
            <person name="Mitra R."/>
            <person name="Kshetrapal P."/>
            <person name="Wadhwa N."/>
            <person name="Thiruvengadam R."/>
            <person name="Nair G.B."/>
            <person name="Bhatnagar S."/>
            <person name="Pore S."/>
        </authorList>
    </citation>
    <scope>NUCLEOTIDE SEQUENCE [LARGE SCALE GENOMIC DNA]</scope>
    <source>
        <strain evidence="10 27">Indica2</strain>
    </source>
</reference>
<dbReference type="EMBL" id="CP047142">
    <property type="protein sequence ID" value="QHQ68119.1"/>
    <property type="molecule type" value="Genomic_DNA"/>
</dbReference>
<dbReference type="Proteomes" id="UP000235119">
    <property type="component" value="Unassembled WGS sequence"/>
</dbReference>
<keyword evidence="1" id="KW-0472">Membrane</keyword>
<reference evidence="9" key="16">
    <citation type="submission" date="2023-08" db="EMBL/GenBank/DDBJ databases">
        <title>Lactobacillus from the Female Urinary Tract.</title>
        <authorList>
            <person name="Stegman N."/>
            <person name="Jackson B."/>
            <person name="Steiling M."/>
            <person name="Sedano C."/>
            <person name="Wolfe A."/>
            <person name="Putonti C."/>
        </authorList>
    </citation>
    <scope>NUCLEOTIDE SEQUENCE</scope>
    <source>
        <strain evidence="9">UMB5661</strain>
    </source>
</reference>
<feature type="transmembrane region" description="Helical" evidence="1">
    <location>
        <begin position="38"/>
        <end position="59"/>
    </location>
</feature>
<proteinExistence type="predicted"/>
<reference evidence="5 26" key="8">
    <citation type="submission" date="2019-09" db="EMBL/GenBank/DDBJ databases">
        <title>Investigation of probiotic properties of different lactic acid bacteria.</title>
        <authorList>
            <person name="Jaomanjaka F."/>
            <person name="Blanc P."/>
        </authorList>
    </citation>
    <scope>NUCLEOTIDE SEQUENCE [LARGE SCALE GENOMIC DNA]</scope>
    <source>
        <strain evidence="5 26">BIO6272</strain>
    </source>
</reference>
<evidence type="ECO:0000313" key="29">
    <source>
        <dbReference type="Proteomes" id="UP000510660"/>
    </source>
</evidence>
<dbReference type="EMBL" id="WBOB01000091">
    <property type="protein sequence ID" value="KAB1968296.1"/>
    <property type="molecule type" value="Genomic_DNA"/>
</dbReference>
<dbReference type="RefSeq" id="WP_005722935.1">
    <property type="nucleotide sequence ID" value="NZ_AP025162.1"/>
</dbReference>
<keyword evidence="1" id="KW-0812">Transmembrane</keyword>
<evidence type="ECO:0000313" key="19">
    <source>
        <dbReference type="Proteomes" id="UP000198437"/>
    </source>
</evidence>
<evidence type="ECO:0000313" key="18">
    <source>
        <dbReference type="Proteomes" id="UP000067598"/>
    </source>
</evidence>
<evidence type="ECO:0000313" key="16">
    <source>
        <dbReference type="EMBL" id="RXF56985.1"/>
    </source>
</evidence>
<dbReference type="Proteomes" id="UP000295195">
    <property type="component" value="Unassembled WGS sequence"/>
</dbReference>
<dbReference type="EMBL" id="MKXG01000208">
    <property type="protein sequence ID" value="PJZ15583.1"/>
    <property type="molecule type" value="Genomic_DNA"/>
</dbReference>
<reference evidence="2" key="13">
    <citation type="journal article" date="2021" name="PeerJ">
        <title>Extensive microbial diversity within the chicken gut microbiome revealed by metagenomics and culture.</title>
        <authorList>
            <person name="Gilroy R."/>
            <person name="Ravi A."/>
            <person name="Getino M."/>
            <person name="Pursley I."/>
            <person name="Horton D.L."/>
            <person name="Alikhan N.F."/>
            <person name="Baker D."/>
            <person name="Gharbi K."/>
            <person name="Hall N."/>
            <person name="Watson M."/>
            <person name="Adriaenssens E.M."/>
            <person name="Foster-Nyarko E."/>
            <person name="Jarju S."/>
            <person name="Secka A."/>
            <person name="Antonio M."/>
            <person name="Oren A."/>
            <person name="Chaudhuri R.R."/>
            <person name="La Ragione R."/>
            <person name="Hildebrand F."/>
            <person name="Pallen M.J."/>
        </authorList>
    </citation>
    <scope>NUCLEOTIDE SEQUENCE</scope>
    <source>
        <strain evidence="2">CHK194-22301</strain>
    </source>
</reference>
<feature type="transmembrane region" description="Helical" evidence="1">
    <location>
        <begin position="6"/>
        <end position="26"/>
    </location>
</feature>
<evidence type="ECO:0000313" key="12">
    <source>
        <dbReference type="EMBL" id="PJZ15583.1"/>
    </source>
</evidence>
<dbReference type="Proteomes" id="UP000784793">
    <property type="component" value="Unassembled WGS sequence"/>
</dbReference>
<dbReference type="Proteomes" id="UP000430323">
    <property type="component" value="Unassembled WGS sequence"/>
</dbReference>
<dbReference type="EMBL" id="LJGP01000023">
    <property type="protein sequence ID" value="KWU03614.1"/>
    <property type="molecule type" value="Genomic_DNA"/>
</dbReference>
<dbReference type="Proteomes" id="UP000289808">
    <property type="component" value="Unassembled WGS sequence"/>
</dbReference>
<dbReference type="Proteomes" id="UP000067598">
    <property type="component" value="Unassembled WGS sequence"/>
</dbReference>
<evidence type="ECO:0000313" key="13">
    <source>
        <dbReference type="EMBL" id="PLT11885.1"/>
    </source>
</evidence>
<evidence type="ECO:0000313" key="11">
    <source>
        <dbReference type="EMBL" id="OXC22782.1"/>
    </source>
</evidence>
<accession>A0A6P1TWQ7</accession>
<protein>
    <submittedName>
        <fullName evidence="13">DUF2929 domain-containing protein</fullName>
    </submittedName>
    <submittedName>
        <fullName evidence="3">DUF2929 family protein</fullName>
    </submittedName>
    <submittedName>
        <fullName evidence="2">YjzD family protein</fullName>
    </submittedName>
</protein>
<dbReference type="Proteomes" id="UP000460132">
    <property type="component" value="Unassembled WGS sequence"/>
</dbReference>
<keyword evidence="1" id="KW-1133">Transmembrane helix</keyword>
<dbReference type="Pfam" id="PF11151">
    <property type="entry name" value="DUF2929"/>
    <property type="match status" value="1"/>
</dbReference>
<dbReference type="EMBL" id="LYQW01000022">
    <property type="protein sequence ID" value="OXC22782.1"/>
    <property type="molecule type" value="Genomic_DNA"/>
</dbReference>
<reference evidence="15 29" key="10">
    <citation type="submission" date="2020-01" db="EMBL/GenBank/DDBJ databases">
        <title>Complete and circular genome sequences of six lactobacillus isolates from horses.</title>
        <authorList>
            <person name="Hassan H.M."/>
        </authorList>
    </citation>
    <scope>NUCLEOTIDE SEQUENCE [LARGE SCALE GENOMIC DNA]</scope>
    <source>
        <strain evidence="15 29">1D</strain>
    </source>
</reference>
<dbReference type="EMBL" id="JASOGN010000029">
    <property type="protein sequence ID" value="MDK6503054.1"/>
    <property type="molecule type" value="Genomic_DNA"/>
</dbReference>
<evidence type="ECO:0000313" key="10">
    <source>
        <dbReference type="EMBL" id="MYN54570.1"/>
    </source>
</evidence>
<dbReference type="Proteomes" id="UP001230300">
    <property type="component" value="Unassembled WGS sequence"/>
</dbReference>
<dbReference type="Proteomes" id="UP000324504">
    <property type="component" value="Unassembled WGS sequence"/>
</dbReference>
<evidence type="ECO:0000313" key="2">
    <source>
        <dbReference type="EMBL" id="HJF10333.1"/>
    </source>
</evidence>
<dbReference type="EMBL" id="PKIW01000007">
    <property type="protein sequence ID" value="PLT11885.1"/>
    <property type="molecule type" value="Genomic_DNA"/>
</dbReference>
<evidence type="ECO:0000313" key="25">
    <source>
        <dbReference type="Proteomes" id="UP000324504"/>
    </source>
</evidence>
<evidence type="ECO:0000313" key="8">
    <source>
        <dbReference type="EMBL" id="MDK6503054.1"/>
    </source>
</evidence>
<reference evidence="12 20" key="3">
    <citation type="submission" date="2016-10" db="EMBL/GenBank/DDBJ databases">
        <title>WGS of isloates from the oral cavity of healthy individuals.</title>
        <authorList>
            <person name="Sharma S."/>
            <person name="Pal V.K."/>
            <person name="Patil P.B."/>
            <person name="Korpole S."/>
            <person name="Grover V."/>
        </authorList>
    </citation>
    <scope>NUCLEOTIDE SEQUENCE [LARGE SCALE GENOMIC DNA]</scope>
    <source>
        <strain evidence="12 20">DISK12</strain>
    </source>
</reference>
<dbReference type="Proteomes" id="UP001194414">
    <property type="component" value="Unassembled WGS sequence"/>
</dbReference>
<evidence type="ECO:0000313" key="14">
    <source>
        <dbReference type="EMBL" id="QHQ68119.1"/>
    </source>
</evidence>
<evidence type="ECO:0000313" key="7">
    <source>
        <dbReference type="EMBL" id="MBI1707979.1"/>
    </source>
</evidence>
<reference evidence="14 28" key="9">
    <citation type="submission" date="2019-12" db="EMBL/GenBank/DDBJ databases">
        <title>Complete Genome Sequences of Lactobacillus strains, C25 and P38, Isolated from Chicken Cecum.</title>
        <authorList>
            <person name="Hassan H.M."/>
            <person name="Mendoza M."/>
            <person name="Rezvani M."/>
            <person name="Koci M.D."/>
            <person name="Dickey A.N."/>
            <person name="Scholl E.H."/>
        </authorList>
    </citation>
    <scope>NUCLEOTIDE SEQUENCE [LARGE SCALE GENOMIC DNA]</scope>
    <source>
        <strain evidence="14 28">C25</strain>
    </source>
</reference>
<evidence type="ECO:0000313" key="27">
    <source>
        <dbReference type="Proteomes" id="UP000460132"/>
    </source>
</evidence>
<dbReference type="Proteomes" id="UP000464915">
    <property type="component" value="Chromosome"/>
</dbReference>
<evidence type="ECO:0000313" key="28">
    <source>
        <dbReference type="Proteomes" id="UP000464915"/>
    </source>
</evidence>
<dbReference type="AlphaFoldDB" id="A0A109DP12"/>
<organism evidence="6 18">
    <name type="scientific">Lactobacillus crispatus</name>
    <dbReference type="NCBI Taxonomy" id="47770"/>
    <lineage>
        <taxon>Bacteria</taxon>
        <taxon>Bacillati</taxon>
        <taxon>Bacillota</taxon>
        <taxon>Bacilli</taxon>
        <taxon>Lactobacillales</taxon>
        <taxon>Lactobacillaceae</taxon>
        <taxon>Lactobacillus</taxon>
    </lineage>
</organism>
<reference evidence="11 19" key="2">
    <citation type="submission" date="2016-05" db="EMBL/GenBank/DDBJ databases">
        <authorList>
            <person name="Johnson T.J."/>
            <person name="Youmans B.P."/>
            <person name="Case K.A."/>
        </authorList>
    </citation>
    <scope>NUCLEOTIDE SEQUENCE [LARGE SCALE GENOMIC DNA]</scope>
    <source>
        <strain evidence="11 19">UMNLC6</strain>
    </source>
</reference>
<reference evidence="6 18" key="1">
    <citation type="journal article" date="2016" name="Microbiology (Mosc.)">
        <title>Comparison of Lactobacillus crispatus isolates from Lactobacillus-dominated vaginal microbiomes with isolates from microbiomes containing bacterial vaginosis-associated bacteria.</title>
        <authorList>
            <person name="Abdelmaksoud A.A."/>
            <person name="Koparde V.N."/>
            <person name="Sheth N.U."/>
            <person name="Serrano M.G."/>
            <person name="Glascock A.L."/>
            <person name="Fettweis J.M."/>
            <person name="Strauss Iii J.F."/>
            <person name="Buck G.A."/>
            <person name="Jefferson K.K."/>
        </authorList>
    </citation>
    <scope>NUCLEOTIDE SEQUENCE [LARGE SCALE GENOMIC DNA]</scope>
    <source>
        <strain evidence="6 18">VMC3</strain>
    </source>
</reference>
<dbReference type="Proteomes" id="UP000198437">
    <property type="component" value="Unassembled WGS sequence"/>
</dbReference>
<reference evidence="17 23" key="4">
    <citation type="submission" date="2017-06" db="EMBL/GenBank/DDBJ databases">
        <authorList>
            <person name="Swanenburg J."/>
            <person name="Kort R."/>
        </authorList>
    </citation>
    <scope>NUCLEOTIDE SEQUENCE [LARGE SCALE GENOMIC DNA]</scope>
    <source>
        <strain evidence="17 23">RL05</strain>
    </source>
</reference>
<evidence type="ECO:0000313" key="20">
    <source>
        <dbReference type="Proteomes" id="UP000231914"/>
    </source>
</evidence>
<evidence type="ECO:0000256" key="1">
    <source>
        <dbReference type="SAM" id="Phobius"/>
    </source>
</evidence>
<sequence>MGRYIITTVWSVIYMLVVGFIAGPLTRSASFNGTDLRNCVIVGIIFGILFSAIIATITARSHKDNSKYSKLK</sequence>
<evidence type="ECO:0000313" key="17">
    <source>
        <dbReference type="EMBL" id="TDN31677.1"/>
    </source>
</evidence>
<reference evidence="16 22" key="6">
    <citation type="submission" date="2019-01" db="EMBL/GenBank/DDBJ databases">
        <title>The genome sequence of Lactobacillus crispatus L49.</title>
        <authorList>
            <person name="Zhong J."/>
            <person name="Zhang J."/>
        </authorList>
    </citation>
    <scope>NUCLEOTIDE SEQUENCE [LARGE SCALE GENOMIC DNA]</scope>
    <source>
        <strain evidence="16 22">L49</strain>
    </source>
</reference>
<evidence type="ECO:0000313" key="24">
    <source>
        <dbReference type="Proteomes" id="UP000322051"/>
    </source>
</evidence>
<dbReference type="GeneID" id="69823407"/>
<evidence type="ECO:0000313" key="6">
    <source>
        <dbReference type="EMBL" id="KWU03614.1"/>
    </source>
</evidence>
<dbReference type="EMBL" id="JACCPP010000014">
    <property type="protein sequence ID" value="MBI1707979.1"/>
    <property type="molecule type" value="Genomic_DNA"/>
</dbReference>
<reference evidence="24 25" key="7">
    <citation type="submission" date="2019-09" db="EMBL/GenBank/DDBJ databases">
        <title>Comparative analysis of L. crispatus genomes revealed niche specific adaptation to different host and body sites.</title>
        <authorList>
            <person name="Pan M."/>
            <person name="Hidalgo-Cantabrana C."/>
            <person name="Barrangou R."/>
        </authorList>
    </citation>
    <scope>NUCLEOTIDE SEQUENCE [LARGE SCALE GENOMIC DNA]</scope>
    <source>
        <strain evidence="4 25">NCK2488</strain>
        <strain evidence="3 24">NCK973</strain>
    </source>
</reference>
<evidence type="ECO:0000313" key="5">
    <source>
        <dbReference type="EMBL" id="KAB1968296.1"/>
    </source>
</evidence>
<dbReference type="EMBL" id="CP047415">
    <property type="protein sequence ID" value="QLL74075.1"/>
    <property type="molecule type" value="Genomic_DNA"/>
</dbReference>
<reference evidence="13 21" key="5">
    <citation type="submission" date="2017-12" db="EMBL/GenBank/DDBJ databases">
        <title>Phylogenetic diversity of female urinary microbiome.</title>
        <authorList>
            <person name="Thomas-White K."/>
            <person name="Wolfe A.J."/>
        </authorList>
    </citation>
    <scope>NUCLEOTIDE SEQUENCE [LARGE SCALE GENOMIC DNA]</scope>
    <source>
        <strain evidence="13 21">UMB0085</strain>
    </source>
</reference>
<dbReference type="EMBL" id="VUAO01000016">
    <property type="protein sequence ID" value="KAA8797441.1"/>
    <property type="molecule type" value="Genomic_DNA"/>
</dbReference>
<reference evidence="8" key="15">
    <citation type="submission" date="2023-05" db="EMBL/GenBank/DDBJ databases">
        <title>Cataloging the Phylogenetic Diversity of Human Bladder Bacteria.</title>
        <authorList>
            <person name="Du J."/>
        </authorList>
    </citation>
    <scope>NUCLEOTIDE SEQUENCE</scope>
    <source>
        <strain evidence="8">UMB9226</strain>
    </source>
</reference>
<reference evidence="7" key="12">
    <citation type="submission" date="2020-07" db="EMBL/GenBank/DDBJ databases">
        <title>Comparative genomics analyses of Lactobacillus crispatus isolated from different ecological niches.</title>
        <authorList>
            <person name="Mancino W."/>
            <person name="Mancabelli L."/>
            <person name="Lugli G.A."/>
            <person name="Milani C."/>
            <person name="Viappiani A."/>
            <person name="Anzalone R."/>
            <person name="Longhi G."/>
            <person name="Ventura M."/>
            <person name="Turroni F."/>
        </authorList>
    </citation>
    <scope>NUCLEOTIDE SEQUENCE</scope>
    <source>
        <strain evidence="7">LB65</strain>
    </source>
</reference>
<dbReference type="Proteomes" id="UP001253287">
    <property type="component" value="Unassembled WGS sequence"/>
</dbReference>
<dbReference type="PATRIC" id="fig|47770.28.peg.753"/>
<dbReference type="EMBL" id="SCLX01000064">
    <property type="protein sequence ID" value="RXF56985.1"/>
    <property type="molecule type" value="Genomic_DNA"/>
</dbReference>
<dbReference type="Proteomes" id="UP000322051">
    <property type="component" value="Unassembled WGS sequence"/>
</dbReference>